<dbReference type="Proteomes" id="UP001500339">
    <property type="component" value="Unassembled WGS sequence"/>
</dbReference>
<evidence type="ECO:0008006" key="3">
    <source>
        <dbReference type="Google" id="ProtNLM"/>
    </source>
</evidence>
<dbReference type="EMBL" id="BAAACF010000006">
    <property type="protein sequence ID" value="GAA0729474.1"/>
    <property type="molecule type" value="Genomic_DNA"/>
</dbReference>
<proteinExistence type="predicted"/>
<evidence type="ECO:0000313" key="1">
    <source>
        <dbReference type="EMBL" id="GAA0729474.1"/>
    </source>
</evidence>
<protein>
    <recommendedName>
        <fullName evidence="3">DUF3137 domain-containing protein</fullName>
    </recommendedName>
</protein>
<keyword evidence="2" id="KW-1185">Reference proteome</keyword>
<organism evidence="1 2">
    <name type="scientific">Clostridium malenominatum</name>
    <dbReference type="NCBI Taxonomy" id="1539"/>
    <lineage>
        <taxon>Bacteria</taxon>
        <taxon>Bacillati</taxon>
        <taxon>Bacillota</taxon>
        <taxon>Clostridia</taxon>
        <taxon>Eubacteriales</taxon>
        <taxon>Clostridiaceae</taxon>
        <taxon>Clostridium</taxon>
    </lineage>
</organism>
<accession>A0ABP3UFL4</accession>
<name>A0ABP3UFL4_9CLOT</name>
<evidence type="ECO:0000313" key="2">
    <source>
        <dbReference type="Proteomes" id="UP001500339"/>
    </source>
</evidence>
<dbReference type="RefSeq" id="WP_343770891.1">
    <property type="nucleotide sequence ID" value="NZ_BAAACF010000006.1"/>
</dbReference>
<gene>
    <name evidence="1" type="ORF">GCM10008905_29470</name>
</gene>
<reference evidence="2" key="1">
    <citation type="journal article" date="2019" name="Int. J. Syst. Evol. Microbiol.">
        <title>The Global Catalogue of Microorganisms (GCM) 10K type strain sequencing project: providing services to taxonomists for standard genome sequencing and annotation.</title>
        <authorList>
            <consortium name="The Broad Institute Genomics Platform"/>
            <consortium name="The Broad Institute Genome Sequencing Center for Infectious Disease"/>
            <person name="Wu L."/>
            <person name="Ma J."/>
        </authorList>
    </citation>
    <scope>NUCLEOTIDE SEQUENCE [LARGE SCALE GENOMIC DNA]</scope>
    <source>
        <strain evidence="2">JCM 1405</strain>
    </source>
</reference>
<comment type="caution">
    <text evidence="1">The sequence shown here is derived from an EMBL/GenBank/DDBJ whole genome shotgun (WGS) entry which is preliminary data.</text>
</comment>
<sequence>MGIFGPSLKEVWAQLSEEINGDFTEGGIFSVPKVIVNKDYWAILLDTYTVSTGKTSATYTRFRAAFLKNQDIYFKIYKEGIFSDLAKMLGMQDIEIGIEDFDNNFVIKGNNEESIKNILSITEVRNLIQAQDRINLEIKESGGFLGPKYPEDVAILEFTGSGVIKDIETLKSIFKLFEVILNRMADLEIIQRKNPNVEL</sequence>